<dbReference type="Proteomes" id="UP000603708">
    <property type="component" value="Unassembled WGS sequence"/>
</dbReference>
<keyword evidence="3" id="KW-1185">Reference proteome</keyword>
<organism evidence="2 3">
    <name type="scientific">Streptomyces sulfonofaciens</name>
    <dbReference type="NCBI Taxonomy" id="68272"/>
    <lineage>
        <taxon>Bacteria</taxon>
        <taxon>Bacillati</taxon>
        <taxon>Actinomycetota</taxon>
        <taxon>Actinomycetes</taxon>
        <taxon>Kitasatosporales</taxon>
        <taxon>Streptomycetaceae</taxon>
        <taxon>Streptomyces</taxon>
    </lineage>
</organism>
<dbReference type="InterPro" id="IPR011009">
    <property type="entry name" value="Kinase-like_dom_sf"/>
</dbReference>
<dbReference type="EMBL" id="BNCD01000005">
    <property type="protein sequence ID" value="GHH76886.1"/>
    <property type="molecule type" value="Genomic_DNA"/>
</dbReference>
<reference evidence="2" key="2">
    <citation type="submission" date="2020-09" db="EMBL/GenBank/DDBJ databases">
        <authorList>
            <person name="Sun Q."/>
            <person name="Ohkuma M."/>
        </authorList>
    </citation>
    <scope>NUCLEOTIDE SEQUENCE</scope>
    <source>
        <strain evidence="2">JCM 5069</strain>
    </source>
</reference>
<dbReference type="Gene3D" id="3.90.1200.10">
    <property type="match status" value="1"/>
</dbReference>
<reference evidence="2" key="1">
    <citation type="journal article" date="2014" name="Int. J. Syst. Evol. Microbiol.">
        <title>Complete genome sequence of Corynebacterium casei LMG S-19264T (=DSM 44701T), isolated from a smear-ripened cheese.</title>
        <authorList>
            <consortium name="US DOE Joint Genome Institute (JGI-PGF)"/>
            <person name="Walter F."/>
            <person name="Albersmeier A."/>
            <person name="Kalinowski J."/>
            <person name="Ruckert C."/>
        </authorList>
    </citation>
    <scope>NUCLEOTIDE SEQUENCE</scope>
    <source>
        <strain evidence="2">JCM 5069</strain>
    </source>
</reference>
<comment type="caution">
    <text evidence="2">The sequence shown here is derived from an EMBL/GenBank/DDBJ whole genome shotgun (WGS) entry which is preliminary data.</text>
</comment>
<evidence type="ECO:0000313" key="3">
    <source>
        <dbReference type="Proteomes" id="UP000603708"/>
    </source>
</evidence>
<proteinExistence type="predicted"/>
<name>A0A919KZ07_9ACTN</name>
<dbReference type="PANTHER" id="PTHR21310">
    <property type="entry name" value="AMINOGLYCOSIDE PHOSPHOTRANSFERASE-RELATED-RELATED"/>
    <property type="match status" value="1"/>
</dbReference>
<protein>
    <submittedName>
        <fullName evidence="2">Phosphotransferase</fullName>
    </submittedName>
</protein>
<dbReference type="SUPFAM" id="SSF56112">
    <property type="entry name" value="Protein kinase-like (PK-like)"/>
    <property type="match status" value="1"/>
</dbReference>
<evidence type="ECO:0000259" key="1">
    <source>
        <dbReference type="Pfam" id="PF01636"/>
    </source>
</evidence>
<sequence>MSEHQQTVRNAVAAALGSEDDAARAAYTTLAGGTYNTVVRVDLPDGRSLVVKIPPAPGTPGLGYEQGLLRNEAVYYRAAAALEGVPVPEVVATDTTGPRPYLVMSARPGVPWTEAAPLKVRRERPALRRELGRIVARLHGVTGPGFGYPGEPFGPLETGWRRAFTAMLDGVLGDAERYRAELPVPVRRVRELLASVEDVLDDVTRPALVHFDLWEGNILLAAEGGAHGVSGIIDGERMFWGDPLADFVSLALLAGIEDDPHFLAGYAQEGGAVSFDGSQRLRLAMYRSYLYLIMLVEAEPRQHDADQRDWARKTVAPELAAALREIETGAKERA</sequence>
<dbReference type="InterPro" id="IPR002575">
    <property type="entry name" value="Aminoglycoside_PTrfase"/>
</dbReference>
<dbReference type="Pfam" id="PF01636">
    <property type="entry name" value="APH"/>
    <property type="match status" value="1"/>
</dbReference>
<dbReference type="Gene3D" id="3.30.200.20">
    <property type="entry name" value="Phosphorylase Kinase, domain 1"/>
    <property type="match status" value="1"/>
</dbReference>
<evidence type="ECO:0000313" key="2">
    <source>
        <dbReference type="EMBL" id="GHH76886.1"/>
    </source>
</evidence>
<dbReference type="RefSeq" id="WP_189930901.1">
    <property type="nucleotide sequence ID" value="NZ_BNCD01000005.1"/>
</dbReference>
<feature type="domain" description="Aminoglycoside phosphotransferase" evidence="1">
    <location>
        <begin position="28"/>
        <end position="280"/>
    </location>
</feature>
<dbReference type="PANTHER" id="PTHR21310:SF15">
    <property type="entry name" value="AMINOGLYCOSIDE PHOSPHOTRANSFERASE DOMAIN-CONTAINING PROTEIN"/>
    <property type="match status" value="1"/>
</dbReference>
<gene>
    <name evidence="2" type="ORF">GCM10018793_23680</name>
</gene>
<accession>A0A919KZ07</accession>
<dbReference type="InterPro" id="IPR051678">
    <property type="entry name" value="AGP_Transferase"/>
</dbReference>
<dbReference type="AlphaFoldDB" id="A0A919KZ07"/>